<dbReference type="GO" id="GO:0008270">
    <property type="term" value="F:zinc ion binding"/>
    <property type="evidence" value="ECO:0007669"/>
    <property type="project" value="UniProtKB-KW"/>
</dbReference>
<dbReference type="Pfam" id="PF00097">
    <property type="entry name" value="zf-C3HC4"/>
    <property type="match status" value="1"/>
</dbReference>
<dbReference type="GO" id="GO:0004842">
    <property type="term" value="F:ubiquitin-protein transferase activity"/>
    <property type="evidence" value="ECO:0007669"/>
    <property type="project" value="TreeGrafter"/>
</dbReference>
<keyword evidence="1" id="KW-0479">Metal-binding</keyword>
<evidence type="ECO:0000256" key="1">
    <source>
        <dbReference type="ARBA" id="ARBA00022723"/>
    </source>
</evidence>
<feature type="region of interest" description="Disordered" evidence="5">
    <location>
        <begin position="15"/>
        <end position="45"/>
    </location>
</feature>
<dbReference type="GO" id="GO:0016567">
    <property type="term" value="P:protein ubiquitination"/>
    <property type="evidence" value="ECO:0007669"/>
    <property type="project" value="TreeGrafter"/>
</dbReference>
<dbReference type="PROSITE" id="PS50089">
    <property type="entry name" value="ZF_RING_2"/>
    <property type="match status" value="1"/>
</dbReference>
<protein>
    <recommendedName>
        <fullName evidence="6">RING-type domain-containing protein</fullName>
    </recommendedName>
</protein>
<name>A0A7R9GK27_9CRUS</name>
<dbReference type="Proteomes" id="UP000678499">
    <property type="component" value="Unassembled WGS sequence"/>
</dbReference>
<dbReference type="InterPro" id="IPR001841">
    <property type="entry name" value="Znf_RING"/>
</dbReference>
<dbReference type="Gene3D" id="3.30.40.10">
    <property type="entry name" value="Zinc/RING finger domain, C3HC4 (zinc finger)"/>
    <property type="match status" value="1"/>
</dbReference>
<dbReference type="EMBL" id="OA887197">
    <property type="protein sequence ID" value="CAD7283289.1"/>
    <property type="molecule type" value="Genomic_DNA"/>
</dbReference>
<evidence type="ECO:0000256" key="4">
    <source>
        <dbReference type="PROSITE-ProRule" id="PRU00175"/>
    </source>
</evidence>
<keyword evidence="8" id="KW-1185">Reference proteome</keyword>
<dbReference type="InterPro" id="IPR018957">
    <property type="entry name" value="Znf_C3HC4_RING-type"/>
</dbReference>
<keyword evidence="2 4" id="KW-0863">Zinc-finger</keyword>
<dbReference type="OrthoDB" id="6105938at2759"/>
<dbReference type="PANTHER" id="PTHR16079:SF4">
    <property type="entry name" value="E3 UBIQUITIN-PROTEIN LIGASE CHFR"/>
    <property type="match status" value="1"/>
</dbReference>
<evidence type="ECO:0000256" key="3">
    <source>
        <dbReference type="ARBA" id="ARBA00022833"/>
    </source>
</evidence>
<evidence type="ECO:0000313" key="8">
    <source>
        <dbReference type="Proteomes" id="UP000678499"/>
    </source>
</evidence>
<organism evidence="7">
    <name type="scientific">Notodromas monacha</name>
    <dbReference type="NCBI Taxonomy" id="399045"/>
    <lineage>
        <taxon>Eukaryota</taxon>
        <taxon>Metazoa</taxon>
        <taxon>Ecdysozoa</taxon>
        <taxon>Arthropoda</taxon>
        <taxon>Crustacea</taxon>
        <taxon>Oligostraca</taxon>
        <taxon>Ostracoda</taxon>
        <taxon>Podocopa</taxon>
        <taxon>Podocopida</taxon>
        <taxon>Cypridocopina</taxon>
        <taxon>Cypridoidea</taxon>
        <taxon>Cyprididae</taxon>
        <taxon>Notodromas</taxon>
    </lineage>
</organism>
<accession>A0A7R9GK27</accession>
<gene>
    <name evidence="7" type="ORF">NMOB1V02_LOCUS10905</name>
</gene>
<dbReference type="PANTHER" id="PTHR16079">
    <property type="entry name" value="UBIQUITIN LIGASE PROTEIN CHFR"/>
    <property type="match status" value="1"/>
</dbReference>
<dbReference type="EMBL" id="CAJPEX010005160">
    <property type="protein sequence ID" value="CAG0923441.1"/>
    <property type="molecule type" value="Genomic_DNA"/>
</dbReference>
<dbReference type="AlphaFoldDB" id="A0A7R9GK27"/>
<evidence type="ECO:0000256" key="2">
    <source>
        <dbReference type="ARBA" id="ARBA00022771"/>
    </source>
</evidence>
<dbReference type="SMART" id="SM00184">
    <property type="entry name" value="RING"/>
    <property type="match status" value="1"/>
</dbReference>
<dbReference type="GO" id="GO:0005634">
    <property type="term" value="C:nucleus"/>
    <property type="evidence" value="ECO:0007669"/>
    <property type="project" value="TreeGrafter"/>
</dbReference>
<keyword evidence="3" id="KW-0862">Zinc</keyword>
<feature type="compositionally biased region" description="Low complexity" evidence="5">
    <location>
        <begin position="18"/>
        <end position="36"/>
    </location>
</feature>
<dbReference type="PROSITE" id="PS00518">
    <property type="entry name" value="ZF_RING_1"/>
    <property type="match status" value="1"/>
</dbReference>
<dbReference type="InterPro" id="IPR052256">
    <property type="entry name" value="E3_ubiquitin-ligase_CHFR"/>
</dbReference>
<feature type="domain" description="RING-type" evidence="6">
    <location>
        <begin position="115"/>
        <end position="160"/>
    </location>
</feature>
<reference evidence="7" key="1">
    <citation type="submission" date="2020-11" db="EMBL/GenBank/DDBJ databases">
        <authorList>
            <person name="Tran Van P."/>
        </authorList>
    </citation>
    <scope>NUCLEOTIDE SEQUENCE</scope>
</reference>
<proteinExistence type="predicted"/>
<evidence type="ECO:0000259" key="6">
    <source>
        <dbReference type="PROSITE" id="PS50089"/>
    </source>
</evidence>
<dbReference type="GO" id="GO:0006511">
    <property type="term" value="P:ubiquitin-dependent protein catabolic process"/>
    <property type="evidence" value="ECO:0007669"/>
    <property type="project" value="TreeGrafter"/>
</dbReference>
<dbReference type="SUPFAM" id="SSF57850">
    <property type="entry name" value="RING/U-box"/>
    <property type="match status" value="1"/>
</dbReference>
<sequence>MSLLRKPITASVKETCPASTSSFPATAAATSAAASSGGDGDESDDDQELLAIANPVEDFRTRALRRFAAENGVPLPAAAAAAPVPASAAAAGQQRSSGSLANDQHLQKLLENYSCSICICPLHDPVTSTSCMHSFCGACLSRWVFAEGSTTINRPCPQCRVPMDVVMRNPMIKTTLEDLFNMMPDWRRPAAEVAEFDRENLFQPPAQSFKLSDMRRLARGGGGGGGFFSKPGQKGFLL</sequence>
<feature type="non-terminal residue" evidence="7">
    <location>
        <position position="238"/>
    </location>
</feature>
<evidence type="ECO:0000256" key="5">
    <source>
        <dbReference type="SAM" id="MobiDB-lite"/>
    </source>
</evidence>
<dbReference type="InterPro" id="IPR013083">
    <property type="entry name" value="Znf_RING/FYVE/PHD"/>
</dbReference>
<evidence type="ECO:0000313" key="7">
    <source>
        <dbReference type="EMBL" id="CAD7283289.1"/>
    </source>
</evidence>
<dbReference type="InterPro" id="IPR017907">
    <property type="entry name" value="Znf_RING_CS"/>
</dbReference>